<feature type="transmembrane region" description="Helical" evidence="1">
    <location>
        <begin position="17"/>
        <end position="38"/>
    </location>
</feature>
<evidence type="ECO:0000313" key="2">
    <source>
        <dbReference type="EMBL" id="SMG58657.1"/>
    </source>
</evidence>
<dbReference type="Proteomes" id="UP000193834">
    <property type="component" value="Unassembled WGS sequence"/>
</dbReference>
<dbReference type="AlphaFoldDB" id="A0A1X7LYW4"/>
<keyword evidence="1" id="KW-0812">Transmembrane</keyword>
<dbReference type="EMBL" id="FXAZ01000010">
    <property type="protein sequence ID" value="SMG58657.1"/>
    <property type="molecule type" value="Genomic_DNA"/>
</dbReference>
<feature type="transmembrane region" description="Helical" evidence="1">
    <location>
        <begin position="127"/>
        <end position="146"/>
    </location>
</feature>
<name>A0A1X7LYW4_9BACL</name>
<reference evidence="2 3" key="1">
    <citation type="submission" date="2017-04" db="EMBL/GenBank/DDBJ databases">
        <authorList>
            <person name="Afonso C.L."/>
            <person name="Miller P.J."/>
            <person name="Scott M.A."/>
            <person name="Spackman E."/>
            <person name="Goraichik I."/>
            <person name="Dimitrov K.M."/>
            <person name="Suarez D.L."/>
            <person name="Swayne D.E."/>
        </authorList>
    </citation>
    <scope>NUCLEOTIDE SEQUENCE [LARGE SCALE GENOMIC DNA]</scope>
    <source>
        <strain evidence="2 3">11</strain>
    </source>
</reference>
<feature type="transmembrane region" description="Helical" evidence="1">
    <location>
        <begin position="208"/>
        <end position="229"/>
    </location>
</feature>
<evidence type="ECO:0000313" key="3">
    <source>
        <dbReference type="Proteomes" id="UP000193834"/>
    </source>
</evidence>
<sequence>MLKGYIHAGWIWCKSHVYIWVMLFLYQLLWGFFLYRFLESLIVPLLHRYPNPAPTELSSQLFWMESQFQLTKTNHYMPYLWAIVAFIGIRMLLTPLIQAGTFYSMAHHRNDSGLTFFSGIRAAWKRMSLIYILETLVLLAPAYWVIPYLAGEFANSSGWKALAVGALPITLGWIIGGWIVHHLFLFWQFGISSETSFLQALKLGCLRALPVLGISLVFACISLVSSIMVTAAAMFWTGMTALILQQAYPALRALLKLWSLSSRYHAWENSPEHNR</sequence>
<protein>
    <submittedName>
        <fullName evidence="2">Uncharacterized protein</fullName>
    </submittedName>
</protein>
<feature type="transmembrane region" description="Helical" evidence="1">
    <location>
        <begin position="79"/>
        <end position="106"/>
    </location>
</feature>
<accession>A0A1X7LYW4</accession>
<dbReference type="RefSeq" id="WP_244903549.1">
    <property type="nucleotide sequence ID" value="NZ_FXAZ01000010.1"/>
</dbReference>
<proteinExistence type="predicted"/>
<keyword evidence="1" id="KW-0472">Membrane</keyword>
<gene>
    <name evidence="2" type="ORF">SAMN06295960_4762</name>
</gene>
<organism evidence="2 3">
    <name type="scientific">Paenibacillus aquistagni</name>
    <dbReference type="NCBI Taxonomy" id="1852522"/>
    <lineage>
        <taxon>Bacteria</taxon>
        <taxon>Bacillati</taxon>
        <taxon>Bacillota</taxon>
        <taxon>Bacilli</taxon>
        <taxon>Bacillales</taxon>
        <taxon>Paenibacillaceae</taxon>
        <taxon>Paenibacillus</taxon>
    </lineage>
</organism>
<evidence type="ECO:0000256" key="1">
    <source>
        <dbReference type="SAM" id="Phobius"/>
    </source>
</evidence>
<dbReference type="STRING" id="1852522.SAMN06295960_4762"/>
<feature type="transmembrane region" description="Helical" evidence="1">
    <location>
        <begin position="166"/>
        <end position="187"/>
    </location>
</feature>
<keyword evidence="3" id="KW-1185">Reference proteome</keyword>
<keyword evidence="1" id="KW-1133">Transmembrane helix</keyword>